<accession>A0ABQ8F5G2</accession>
<evidence type="ECO:0000313" key="3">
    <source>
        <dbReference type="EMBL" id="KAH6592566.1"/>
    </source>
</evidence>
<protein>
    <recommendedName>
        <fullName evidence="2">Domain of unknown function at the cortex 1 domain-containing protein</fullName>
    </recommendedName>
</protein>
<feature type="region of interest" description="Disordered" evidence="1">
    <location>
        <begin position="1"/>
        <end position="35"/>
    </location>
</feature>
<dbReference type="Proteomes" id="UP001648503">
    <property type="component" value="Unassembled WGS sequence"/>
</dbReference>
<dbReference type="PANTHER" id="PTHR34826:SF2">
    <property type="entry name" value="UPF0590 PROTEIN C409.17C"/>
    <property type="match status" value="1"/>
</dbReference>
<proteinExistence type="predicted"/>
<comment type="caution">
    <text evidence="3">The sequence shown here is derived from an EMBL/GenBank/DDBJ whole genome shotgun (WGS) entry which is preliminary data.</text>
</comment>
<evidence type="ECO:0000256" key="1">
    <source>
        <dbReference type="SAM" id="MobiDB-lite"/>
    </source>
</evidence>
<keyword evidence="4" id="KW-1185">Reference proteome</keyword>
<dbReference type="Pfam" id="PF08588">
    <property type="entry name" value="Duc1"/>
    <property type="match status" value="1"/>
</dbReference>
<sequence>MTASEAVQDHLPSTGSGDSVRNTSTTGTPIRNPASSYFLGRNRRYSIMLQGRFKKEWKGDDIIFGVDMASPLRTPPGASIAIRIAKWLDPSIEADLNCSEPYIYSPMVSSMNSLAIFNRSDMPQVAQGLLPLGLTPPKPTQTQPSRGITGFLNITSNMGVNRDLPSGSGNPHLQSSSVSSLANDTASLSIPSTASAVPSIDIGPWAFGSRLVPEYTQLLSPSNGKNTALPTYDKRKKHFSDLARRNAAVFSPDNVYCMDFYDAYFDFNTVSLKLPGLSLSAFKYWDGQPLRYVAMSRDRSTVFFVVTFELVEKSVYSDVATFGSNEGSYKQESCPELETDIDADSDSVGAFSSHKTDTDITLLAPIE</sequence>
<evidence type="ECO:0000313" key="4">
    <source>
        <dbReference type="Proteomes" id="UP001648503"/>
    </source>
</evidence>
<evidence type="ECO:0000259" key="2">
    <source>
        <dbReference type="Pfam" id="PF08588"/>
    </source>
</evidence>
<feature type="domain" description="Domain of unknown function at the cortex 1" evidence="2">
    <location>
        <begin position="21"/>
        <end position="311"/>
    </location>
</feature>
<gene>
    <name evidence="3" type="ORF">BASA50_008017</name>
</gene>
<reference evidence="3 4" key="1">
    <citation type="submission" date="2021-02" db="EMBL/GenBank/DDBJ databases">
        <title>Variation within the Batrachochytrium salamandrivorans European outbreak.</title>
        <authorList>
            <person name="Kelly M."/>
            <person name="Pasmans F."/>
            <person name="Shea T.P."/>
            <person name="Munoz J.F."/>
            <person name="Carranza S."/>
            <person name="Cuomo C.A."/>
            <person name="Martel A."/>
        </authorList>
    </citation>
    <scope>NUCLEOTIDE SEQUENCE [LARGE SCALE GENOMIC DNA]</scope>
    <source>
        <strain evidence="3 4">AMFP18/2</strain>
    </source>
</reference>
<dbReference type="InterPro" id="IPR013897">
    <property type="entry name" value="Duc1"/>
</dbReference>
<dbReference type="EMBL" id="JAFCIX010000378">
    <property type="protein sequence ID" value="KAH6592566.1"/>
    <property type="molecule type" value="Genomic_DNA"/>
</dbReference>
<name>A0ABQ8F5G2_9FUNG</name>
<dbReference type="PANTHER" id="PTHR34826">
    <property type="entry name" value="UPF0590 PROTEIN C409.17C"/>
    <property type="match status" value="1"/>
</dbReference>
<organism evidence="3 4">
    <name type="scientific">Batrachochytrium salamandrivorans</name>
    <dbReference type="NCBI Taxonomy" id="1357716"/>
    <lineage>
        <taxon>Eukaryota</taxon>
        <taxon>Fungi</taxon>
        <taxon>Fungi incertae sedis</taxon>
        <taxon>Chytridiomycota</taxon>
        <taxon>Chytridiomycota incertae sedis</taxon>
        <taxon>Chytridiomycetes</taxon>
        <taxon>Rhizophydiales</taxon>
        <taxon>Rhizophydiales incertae sedis</taxon>
        <taxon>Batrachochytrium</taxon>
    </lineage>
</organism>